<dbReference type="OrthoDB" id="1903300at2"/>
<dbReference type="AlphaFoldDB" id="A0A177KM07"/>
<keyword evidence="1" id="KW-0812">Transmembrane</keyword>
<dbReference type="GO" id="GO:0080120">
    <property type="term" value="P:CAAX-box protein maturation"/>
    <property type="evidence" value="ECO:0007669"/>
    <property type="project" value="UniProtKB-ARBA"/>
</dbReference>
<feature type="transmembrane region" description="Helical" evidence="1">
    <location>
        <begin position="9"/>
        <end position="26"/>
    </location>
</feature>
<dbReference type="Proteomes" id="UP000077271">
    <property type="component" value="Unassembled WGS sequence"/>
</dbReference>
<dbReference type="Pfam" id="PF02517">
    <property type="entry name" value="Rce1-like"/>
    <property type="match status" value="1"/>
</dbReference>
<keyword evidence="3" id="KW-0378">Hydrolase</keyword>
<feature type="transmembrane region" description="Helical" evidence="1">
    <location>
        <begin position="186"/>
        <end position="203"/>
    </location>
</feature>
<evidence type="ECO:0000313" key="4">
    <source>
        <dbReference type="Proteomes" id="UP000077271"/>
    </source>
</evidence>
<dbReference type="RefSeq" id="WP_018392184.1">
    <property type="nucleotide sequence ID" value="NZ_LQWZ01000035.1"/>
</dbReference>
<protein>
    <submittedName>
        <fullName evidence="3">CAAX protease</fullName>
    </submittedName>
</protein>
<keyword evidence="3" id="KW-0645">Protease</keyword>
<keyword evidence="1" id="KW-0472">Membrane</keyword>
<reference evidence="3 4" key="1">
    <citation type="submission" date="2016-01" db="EMBL/GenBank/DDBJ databases">
        <title>Investigation of taxonomic status of Bacillus aminovorans.</title>
        <authorList>
            <person name="Verma A."/>
            <person name="Pal Y."/>
            <person name="Krishnamurthi S."/>
        </authorList>
    </citation>
    <scope>NUCLEOTIDE SEQUENCE [LARGE SCALE GENOMIC DNA]</scope>
    <source>
        <strain evidence="3 4">DSM 4337</strain>
    </source>
</reference>
<feature type="domain" description="CAAX prenyl protease 2/Lysostaphin resistance protein A-like" evidence="2">
    <location>
        <begin position="105"/>
        <end position="195"/>
    </location>
</feature>
<accession>A0A177KM07</accession>
<feature type="transmembrane region" description="Helical" evidence="1">
    <location>
        <begin position="62"/>
        <end position="87"/>
    </location>
</feature>
<feature type="transmembrane region" description="Helical" evidence="1">
    <location>
        <begin position="32"/>
        <end position="50"/>
    </location>
</feature>
<gene>
    <name evidence="3" type="ORF">AWH48_10010</name>
</gene>
<keyword evidence="1" id="KW-1133">Transmembrane helix</keyword>
<evidence type="ECO:0000313" key="3">
    <source>
        <dbReference type="EMBL" id="OAH53611.1"/>
    </source>
</evidence>
<organism evidence="3 4">
    <name type="scientific">Domibacillus aminovorans</name>
    <dbReference type="NCBI Taxonomy" id="29332"/>
    <lineage>
        <taxon>Bacteria</taxon>
        <taxon>Bacillati</taxon>
        <taxon>Bacillota</taxon>
        <taxon>Bacilli</taxon>
        <taxon>Bacillales</taxon>
        <taxon>Bacillaceae</taxon>
        <taxon>Domibacillus</taxon>
    </lineage>
</organism>
<dbReference type="InterPro" id="IPR003675">
    <property type="entry name" value="Rce1/LyrA-like_dom"/>
</dbReference>
<proteinExistence type="predicted"/>
<dbReference type="EMBL" id="LQWZ01000035">
    <property type="protein sequence ID" value="OAH53611.1"/>
    <property type="molecule type" value="Genomic_DNA"/>
</dbReference>
<evidence type="ECO:0000259" key="2">
    <source>
        <dbReference type="Pfam" id="PF02517"/>
    </source>
</evidence>
<evidence type="ECO:0000256" key="1">
    <source>
        <dbReference type="SAM" id="Phobius"/>
    </source>
</evidence>
<feature type="transmembrane region" description="Helical" evidence="1">
    <location>
        <begin position="160"/>
        <end position="179"/>
    </location>
</feature>
<feature type="transmembrane region" description="Helical" evidence="1">
    <location>
        <begin position="107"/>
        <end position="125"/>
    </location>
</feature>
<dbReference type="GO" id="GO:0004175">
    <property type="term" value="F:endopeptidase activity"/>
    <property type="evidence" value="ECO:0007669"/>
    <property type="project" value="UniProtKB-ARBA"/>
</dbReference>
<feature type="transmembrane region" description="Helical" evidence="1">
    <location>
        <begin position="137"/>
        <end position="154"/>
    </location>
</feature>
<name>A0A177KM07_9BACI</name>
<comment type="caution">
    <text evidence="3">The sequence shown here is derived from an EMBL/GenBank/DDBJ whole genome shotgun (WGS) entry which is preliminary data.</text>
</comment>
<dbReference type="GO" id="GO:0006508">
    <property type="term" value="P:proteolysis"/>
    <property type="evidence" value="ECO:0007669"/>
    <property type="project" value="UniProtKB-KW"/>
</dbReference>
<sequence length="204" mass="23423">MRIGFVKDWRLIASIAAAHVLLFVTFSDQDIFWYIYTAANLFFMSISIISEPIDDQQKTNSFMMYGLLSGAILYALFAVGFWVMSVLPLSVSTHVSAIYAQFTPQFVWHYIVLVLIFIPGEELFWRGFVQKRLSYYMNEWASAFIASALFGSVFLYSGQWIWVIAAFCAGLFWGGLYIWKKSIPMLIISHLIFDLLLIVFLPLG</sequence>